<dbReference type="NCBIfam" id="TIGR02566">
    <property type="entry name" value="cas_Csy3"/>
    <property type="match status" value="1"/>
</dbReference>
<dbReference type="Pfam" id="PF09615">
    <property type="entry name" value="Cas_Csy3"/>
    <property type="match status" value="1"/>
</dbReference>
<reference evidence="1 2" key="1">
    <citation type="submission" date="2020-08" db="EMBL/GenBank/DDBJ databases">
        <title>Genomic Encyclopedia of Type Strains, Phase III (KMG-III): the genomes of soil and plant-associated and newly described type strains.</title>
        <authorList>
            <person name="Whitman W."/>
        </authorList>
    </citation>
    <scope>NUCLEOTIDE SEQUENCE [LARGE SCALE GENOMIC DNA]</scope>
    <source>
        <strain evidence="1 2">CECT 7282</strain>
    </source>
</reference>
<keyword evidence="2" id="KW-1185">Reference proteome</keyword>
<dbReference type="Proteomes" id="UP000547614">
    <property type="component" value="Unassembled WGS sequence"/>
</dbReference>
<gene>
    <name evidence="1" type="ORF">FHR94_002171</name>
</gene>
<proteinExistence type="predicted"/>
<accession>A0A839VAD8</accession>
<evidence type="ECO:0000313" key="2">
    <source>
        <dbReference type="Proteomes" id="UP000547614"/>
    </source>
</evidence>
<organism evidence="1 2">
    <name type="scientific">Halomonas cerina</name>
    <dbReference type="NCBI Taxonomy" id="447424"/>
    <lineage>
        <taxon>Bacteria</taxon>
        <taxon>Pseudomonadati</taxon>
        <taxon>Pseudomonadota</taxon>
        <taxon>Gammaproteobacteria</taxon>
        <taxon>Oceanospirillales</taxon>
        <taxon>Halomonadaceae</taxon>
        <taxon>Halomonas</taxon>
    </lineage>
</organism>
<dbReference type="AlphaFoldDB" id="A0A839VAD8"/>
<comment type="caution">
    <text evidence="1">The sequence shown here is derived from an EMBL/GenBank/DDBJ whole genome shotgun (WGS) entry which is preliminary data.</text>
</comment>
<dbReference type="CDD" id="cd09737">
    <property type="entry name" value="Csy3_I-F"/>
    <property type="match status" value="1"/>
</dbReference>
<dbReference type="RefSeq" id="WP_183325722.1">
    <property type="nucleotide sequence ID" value="NZ_JACHXP010000009.1"/>
</dbReference>
<protein>
    <submittedName>
        <fullName evidence="1">CRISPR-associated protein Csy3</fullName>
    </submittedName>
</protein>
<evidence type="ECO:0000313" key="1">
    <source>
        <dbReference type="EMBL" id="MBB3190930.1"/>
    </source>
</evidence>
<dbReference type="InterPro" id="IPR013399">
    <property type="entry name" value="CRISPR-assoc_prot_Csy3"/>
</dbReference>
<dbReference type="EMBL" id="JACHXP010000009">
    <property type="protein sequence ID" value="MBB3190930.1"/>
    <property type="molecule type" value="Genomic_DNA"/>
</dbReference>
<name>A0A839VAD8_9GAMM</name>
<sequence>MASTSKASSKNDYKASVLAFERKLDPSDALLACGQWSQRDQPDAWLDIPVREKSVRGTISNRLKAGEQDPAKLDAKIDNPNLQTVDVATLPDDADTLKVRFSLKVLGGAGIPSACNNPKHQHSLATLVEDYIAEYGFEEIAHRYACNLANGRFLWRNRMKAEDLEVRVSLLEHGDTTQTWTFDALELALDDFDPRTHAADGVSEIARIIAEALKGERHALLVVEAFARVGGGQEVYPSQELVTVGGGTTKGGKSKTLYSVKGTAGIHSQKVGNAIRTIDTWYPQALSSAGVGPIAVEPYGAVTTRGTAYRPPRQDDFYTLYDSWVAEGKTPTPDQQHFVLATLIRGGVFGEAQDKGE</sequence>